<evidence type="ECO:0000256" key="10">
    <source>
        <dbReference type="ARBA" id="ARBA00023170"/>
    </source>
</evidence>
<feature type="compositionally biased region" description="Polar residues" evidence="11">
    <location>
        <begin position="425"/>
        <end position="450"/>
    </location>
</feature>
<evidence type="ECO:0000256" key="9">
    <source>
        <dbReference type="ARBA" id="ARBA00023136"/>
    </source>
</evidence>
<dbReference type="OrthoDB" id="1394818at2759"/>
<dbReference type="PANTHER" id="PTHR48053:SF126">
    <property type="entry name" value="MDIS1-INTERACTING RECEPTOR LIKE KINASE 2-LIKE ISOFORM X1"/>
    <property type="match status" value="1"/>
</dbReference>
<gene>
    <name evidence="12" type="ORF">GIB67_013862</name>
</gene>
<keyword evidence="5" id="KW-0677">Repeat</keyword>
<dbReference type="Proteomes" id="UP000541444">
    <property type="component" value="Unassembled WGS sequence"/>
</dbReference>
<dbReference type="PANTHER" id="PTHR48053">
    <property type="entry name" value="LEUCINE RICH REPEAT FAMILY PROTEIN, EXPRESSED"/>
    <property type="match status" value="1"/>
</dbReference>
<dbReference type="Pfam" id="PF00560">
    <property type="entry name" value="LRR_1"/>
    <property type="match status" value="4"/>
</dbReference>
<dbReference type="InterPro" id="IPR032675">
    <property type="entry name" value="LRR_dom_sf"/>
</dbReference>
<evidence type="ECO:0000256" key="4">
    <source>
        <dbReference type="ARBA" id="ARBA00022729"/>
    </source>
</evidence>
<accession>A0A7J7LDE0</accession>
<sequence length="756" mass="82948">MSSCLGNAENPAEPSLVLPEKSLFWRGRRGKRNFVSLGRHPGDFIFFLTESLGLSYSSLPIGQEVQSQDILDERLPPLSVHISEELVSVVKLASTCFKCEHWFSANDATCISGIIKSQYSWNLEDKLILCAGNVVKLDSSSLGLQGTLLDFNFSSFPYLSSIDLSFNALFGTIPTYIGNLSRLTYLSLLSNNFAGVIPSEIGLLINLVNLFIDQNRLNGSIPSKIGNLLNLQEIALSGNLLTRSVPYTLDNLQLWNNQLSGSLPPEIGNLKSPDLLDLSTNSLSDSIPSLCNLTSLTILYLNINQFSGSIPSNICNLLILQSQVLSMNLLTSCIPSSIGNLTKYSKTKMSRGRTATKKPTLAQGVATLTGIVDKLEGFVEALGMGAFFPPPNQRRFYRLFTTIIPKIGAPPHRPVKRKIHLNTARRGSQCQSNQEGTQSGGLRNSDNGGRTNPERTKSCDYGRERMKNNPIQAVATCKLREATPATRDMHMLHQIPNVFQQCTCPVMCQSTTENHPFVDPFWEGFLANFRKRISMSSSILDSNRCKNVGGTIAPPLSATVSGYEKFCGRLQEVQCVLQEEEEDIGICTTYVQVGSQSELAYLDISFNNLSGPIPKMVENFSELLLSMNLNRNAFNGSIPSQIGNIISLQISLDLSHNNLTGEIPSELGSLRNLQNLNLSHNMLSGLIPSSFKNMTSLTAVDVSYNEGPLPNSKAFKDSFVTAFQNNKGLCGLVRGFQPCDDSSTMKRSNKKADSNF</sequence>
<evidence type="ECO:0000256" key="7">
    <source>
        <dbReference type="ARBA" id="ARBA00022840"/>
    </source>
</evidence>
<keyword evidence="13" id="KW-1185">Reference proteome</keyword>
<dbReference type="SMART" id="SM00369">
    <property type="entry name" value="LRR_TYP"/>
    <property type="match status" value="3"/>
</dbReference>
<evidence type="ECO:0000256" key="5">
    <source>
        <dbReference type="ARBA" id="ARBA00022737"/>
    </source>
</evidence>
<evidence type="ECO:0000256" key="11">
    <source>
        <dbReference type="SAM" id="MobiDB-lite"/>
    </source>
</evidence>
<keyword evidence="9" id="KW-0472">Membrane</keyword>
<dbReference type="Gene3D" id="3.80.10.10">
    <property type="entry name" value="Ribonuclease Inhibitor"/>
    <property type="match status" value="3"/>
</dbReference>
<dbReference type="InterPro" id="IPR001611">
    <property type="entry name" value="Leu-rich_rpt"/>
</dbReference>
<name>A0A7J7LDE0_9MAGN</name>
<dbReference type="InterPro" id="IPR003591">
    <property type="entry name" value="Leu-rich_rpt_typical-subtyp"/>
</dbReference>
<organism evidence="12 13">
    <name type="scientific">Kingdonia uniflora</name>
    <dbReference type="NCBI Taxonomy" id="39325"/>
    <lineage>
        <taxon>Eukaryota</taxon>
        <taxon>Viridiplantae</taxon>
        <taxon>Streptophyta</taxon>
        <taxon>Embryophyta</taxon>
        <taxon>Tracheophyta</taxon>
        <taxon>Spermatophyta</taxon>
        <taxon>Magnoliopsida</taxon>
        <taxon>Ranunculales</taxon>
        <taxon>Circaeasteraceae</taxon>
        <taxon>Kingdonia</taxon>
    </lineage>
</organism>
<feature type="compositionally biased region" description="Basic and acidic residues" evidence="11">
    <location>
        <begin position="452"/>
        <end position="462"/>
    </location>
</feature>
<dbReference type="GO" id="GO:0016020">
    <property type="term" value="C:membrane"/>
    <property type="evidence" value="ECO:0007669"/>
    <property type="project" value="UniProtKB-SubCell"/>
</dbReference>
<evidence type="ECO:0000256" key="1">
    <source>
        <dbReference type="ARBA" id="ARBA00004167"/>
    </source>
</evidence>
<dbReference type="FunFam" id="3.80.10.10:FF:000095">
    <property type="entry name" value="LRR receptor-like serine/threonine-protein kinase GSO1"/>
    <property type="match status" value="2"/>
</dbReference>
<keyword evidence="7" id="KW-0067">ATP-binding</keyword>
<dbReference type="SUPFAM" id="SSF52058">
    <property type="entry name" value="L domain-like"/>
    <property type="match status" value="2"/>
</dbReference>
<dbReference type="PROSITE" id="PS51450">
    <property type="entry name" value="LRR"/>
    <property type="match status" value="1"/>
</dbReference>
<keyword evidence="4" id="KW-0732">Signal</keyword>
<dbReference type="EMBL" id="JACGCM010002358">
    <property type="protein sequence ID" value="KAF6140569.1"/>
    <property type="molecule type" value="Genomic_DNA"/>
</dbReference>
<evidence type="ECO:0000256" key="3">
    <source>
        <dbReference type="ARBA" id="ARBA00022692"/>
    </source>
</evidence>
<dbReference type="AlphaFoldDB" id="A0A7J7LDE0"/>
<keyword evidence="8" id="KW-1133">Transmembrane helix</keyword>
<keyword evidence="2" id="KW-0433">Leucine-rich repeat</keyword>
<keyword evidence="6" id="KW-0547">Nucleotide-binding</keyword>
<keyword evidence="3" id="KW-0812">Transmembrane</keyword>
<proteinExistence type="predicted"/>
<feature type="region of interest" description="Disordered" evidence="11">
    <location>
        <begin position="422"/>
        <end position="462"/>
    </location>
</feature>
<evidence type="ECO:0000256" key="8">
    <source>
        <dbReference type="ARBA" id="ARBA00022989"/>
    </source>
</evidence>
<reference evidence="12 13" key="1">
    <citation type="journal article" date="2020" name="IScience">
        <title>Genome Sequencing of the Endangered Kingdonia uniflora (Circaeasteraceae, Ranunculales) Reveals Potential Mechanisms of Evolutionary Specialization.</title>
        <authorList>
            <person name="Sun Y."/>
            <person name="Deng T."/>
            <person name="Zhang A."/>
            <person name="Moore M.J."/>
            <person name="Landis J.B."/>
            <person name="Lin N."/>
            <person name="Zhang H."/>
            <person name="Zhang X."/>
            <person name="Huang J."/>
            <person name="Zhang X."/>
            <person name="Sun H."/>
            <person name="Wang H."/>
        </authorList>
    </citation>
    <scope>NUCLEOTIDE SEQUENCE [LARGE SCALE GENOMIC DNA]</scope>
    <source>
        <strain evidence="12">TB1705</strain>
        <tissue evidence="12">Leaf</tissue>
    </source>
</reference>
<comment type="subcellular location">
    <subcellularLocation>
        <location evidence="1">Membrane</location>
        <topology evidence="1">Single-pass membrane protein</topology>
    </subcellularLocation>
</comment>
<evidence type="ECO:0000313" key="13">
    <source>
        <dbReference type="Proteomes" id="UP000541444"/>
    </source>
</evidence>
<dbReference type="InterPro" id="IPR051716">
    <property type="entry name" value="Plant_RL_S/T_kinase"/>
</dbReference>
<keyword evidence="10" id="KW-0675">Receptor</keyword>
<dbReference type="GO" id="GO:0005524">
    <property type="term" value="F:ATP binding"/>
    <property type="evidence" value="ECO:0007669"/>
    <property type="project" value="UniProtKB-KW"/>
</dbReference>
<protein>
    <submittedName>
        <fullName evidence="12">Uncharacterized protein</fullName>
    </submittedName>
</protein>
<dbReference type="Pfam" id="PF13855">
    <property type="entry name" value="LRR_8"/>
    <property type="match status" value="1"/>
</dbReference>
<comment type="caution">
    <text evidence="12">The sequence shown here is derived from an EMBL/GenBank/DDBJ whole genome shotgun (WGS) entry which is preliminary data.</text>
</comment>
<evidence type="ECO:0000313" key="12">
    <source>
        <dbReference type="EMBL" id="KAF6140569.1"/>
    </source>
</evidence>
<evidence type="ECO:0000256" key="6">
    <source>
        <dbReference type="ARBA" id="ARBA00022741"/>
    </source>
</evidence>
<evidence type="ECO:0000256" key="2">
    <source>
        <dbReference type="ARBA" id="ARBA00022614"/>
    </source>
</evidence>